<evidence type="ECO:0008006" key="4">
    <source>
        <dbReference type="Google" id="ProtNLM"/>
    </source>
</evidence>
<organism evidence="2 3">
    <name type="scientific">Arthrospiribacter ruber</name>
    <dbReference type="NCBI Taxonomy" id="2487934"/>
    <lineage>
        <taxon>Bacteria</taxon>
        <taxon>Pseudomonadati</taxon>
        <taxon>Bacteroidota</taxon>
        <taxon>Cytophagia</taxon>
        <taxon>Cytophagales</taxon>
        <taxon>Cyclobacteriaceae</taxon>
        <taxon>Arthrospiribacter</taxon>
    </lineage>
</organism>
<evidence type="ECO:0000313" key="3">
    <source>
        <dbReference type="Proteomes" id="UP000727490"/>
    </source>
</evidence>
<evidence type="ECO:0000256" key="1">
    <source>
        <dbReference type="SAM" id="SignalP"/>
    </source>
</evidence>
<reference evidence="2 3" key="1">
    <citation type="journal article" date="2020" name="Syst. Appl. Microbiol.">
        <title>Arthrospiribacter ruber gen. nov., sp. nov., a novel bacterium isolated from Arthrospira cultures.</title>
        <authorList>
            <person name="Waleron M."/>
            <person name="Misztak A."/>
            <person name="Waleron M.M."/>
            <person name="Furmaniak M."/>
            <person name="Mrozik A."/>
            <person name="Waleron K."/>
        </authorList>
    </citation>
    <scope>NUCLEOTIDE SEQUENCE [LARGE SCALE GENOMIC DNA]</scope>
    <source>
        <strain evidence="2 3">DPMB0001</strain>
    </source>
</reference>
<dbReference type="AlphaFoldDB" id="A0A951IWM2"/>
<proteinExistence type="predicted"/>
<sequence length="349" mass="40203">MKYICIPLLIILFSCSLKVNSDDFIITFNEEDIPEPIKLKGTKYKYEQLLNPRHIFFEGEFLIVGEKGNDTLLHAIKSSSNKYYKRIGVNGVGPGEITMVHRFLHDDESGAFWAYDVETKRLARYNVFDDSPLSNEIISQRDDFFLAVELAWSSDTTVMTVRTDLDEKFVEFNILNNEVTNTYGTWKEMYDKNDVPVSIISSIHNGVLTSNPTKDKFIKVGVQRDYIEILDKKSGKIISIRGPEQFMPDFKIDYSAGYPMPQTSNDNPFFYTSVSAESNNFYVLYSGKTMRQIMQGNSYESVLVFDYEGNLISAYDLDFTLLSFTVDEENRIFYGITYDSEPNVVAYRF</sequence>
<accession>A0A951IWM2</accession>
<dbReference type="RefSeq" id="WP_219287180.1">
    <property type="nucleotide sequence ID" value="NZ_RPHB01000002.1"/>
</dbReference>
<dbReference type="Pfam" id="PF15869">
    <property type="entry name" value="TolB_like"/>
    <property type="match status" value="1"/>
</dbReference>
<protein>
    <recommendedName>
        <fullName evidence="4">TolB-like 6-blade propeller-like</fullName>
    </recommendedName>
</protein>
<evidence type="ECO:0000313" key="2">
    <source>
        <dbReference type="EMBL" id="MBW3466968.1"/>
    </source>
</evidence>
<comment type="caution">
    <text evidence="2">The sequence shown here is derived from an EMBL/GenBank/DDBJ whole genome shotgun (WGS) entry which is preliminary data.</text>
</comment>
<keyword evidence="3" id="KW-1185">Reference proteome</keyword>
<dbReference type="Proteomes" id="UP000727490">
    <property type="component" value="Unassembled WGS sequence"/>
</dbReference>
<feature type="chain" id="PRO_5037521876" description="TolB-like 6-blade propeller-like" evidence="1">
    <location>
        <begin position="22"/>
        <end position="349"/>
    </location>
</feature>
<feature type="signal peptide" evidence="1">
    <location>
        <begin position="1"/>
        <end position="21"/>
    </location>
</feature>
<dbReference type="EMBL" id="RPHB01000002">
    <property type="protein sequence ID" value="MBW3466968.1"/>
    <property type="molecule type" value="Genomic_DNA"/>
</dbReference>
<name>A0A951IWM2_9BACT</name>
<keyword evidence="1" id="KW-0732">Signal</keyword>
<dbReference type="PROSITE" id="PS51257">
    <property type="entry name" value="PROKAR_LIPOPROTEIN"/>
    <property type="match status" value="1"/>
</dbReference>
<gene>
    <name evidence="2" type="ORF">EGN73_03985</name>
</gene>